<dbReference type="InterPro" id="IPR050784">
    <property type="entry name" value="IAP"/>
</dbReference>
<accession>A0A226DMX9</accession>
<keyword evidence="2" id="KW-1185">Reference proteome</keyword>
<dbReference type="PANTHER" id="PTHR10044">
    <property type="entry name" value="INHIBITOR OF APOPTOSIS"/>
    <property type="match status" value="1"/>
</dbReference>
<dbReference type="STRING" id="158441.A0A226DMX9"/>
<dbReference type="Gene3D" id="1.10.1170.10">
    <property type="entry name" value="Inhibitor Of Apoptosis Protein (2mihbC-IAP-1), Chain A"/>
    <property type="match status" value="1"/>
</dbReference>
<gene>
    <name evidence="1" type="ORF">Fcan01_18448</name>
</gene>
<proteinExistence type="predicted"/>
<dbReference type="GO" id="GO:0005634">
    <property type="term" value="C:nucleus"/>
    <property type="evidence" value="ECO:0007669"/>
    <property type="project" value="TreeGrafter"/>
</dbReference>
<dbReference type="Proteomes" id="UP000198287">
    <property type="component" value="Unassembled WGS sequence"/>
</dbReference>
<dbReference type="GO" id="GO:0051726">
    <property type="term" value="P:regulation of cell cycle"/>
    <property type="evidence" value="ECO:0007669"/>
    <property type="project" value="TreeGrafter"/>
</dbReference>
<dbReference type="AlphaFoldDB" id="A0A226DMX9"/>
<dbReference type="CDD" id="cd00022">
    <property type="entry name" value="BIR"/>
    <property type="match status" value="1"/>
</dbReference>
<evidence type="ECO:0000313" key="2">
    <source>
        <dbReference type="Proteomes" id="UP000198287"/>
    </source>
</evidence>
<evidence type="ECO:0000313" key="1">
    <source>
        <dbReference type="EMBL" id="OXA46895.1"/>
    </source>
</evidence>
<dbReference type="SUPFAM" id="SSF57924">
    <property type="entry name" value="Inhibitor of apoptosis (IAP) repeat"/>
    <property type="match status" value="1"/>
</dbReference>
<protein>
    <submittedName>
        <fullName evidence="1">Death-associated inhibitor of apoptosis 1</fullName>
    </submittedName>
</protein>
<comment type="caution">
    <text evidence="1">The sequence shown here is derived from an EMBL/GenBank/DDBJ whole genome shotgun (WGS) entry which is preliminary data.</text>
</comment>
<sequence>MASTDEELIVASIIIKSRSIYNKDMILLHSRIKSFDGANLNIKQTPEQLAEAGFYYMGSEDKCVCYYCGLGVYKWQPEDDPWFEHALLSDICEFLNLKKSDLKFQLEKVLHLVLNLLAIARDTPTLQDHLGYFVSECQSLVEDHNNFKIKKGVYANKPDLPQQYCPKSFLFSKWGEVSKYQPNVSPPDSRDERVIKHKFIAARLLVIGDITGYREHRGCPSTICTEDVAGRVCDVCYHMPEAHSAWEEPERMPQA</sequence>
<dbReference type="PROSITE" id="PS50143">
    <property type="entry name" value="BIR_REPEAT_2"/>
    <property type="match status" value="1"/>
</dbReference>
<dbReference type="PANTHER" id="PTHR10044:SF139">
    <property type="entry name" value="DEATH-ASSOCIATED INHIBITOR OF APOPTOSIS 2"/>
    <property type="match status" value="1"/>
</dbReference>
<dbReference type="OrthoDB" id="8196455at2759"/>
<name>A0A226DMX9_FOLCA</name>
<dbReference type="InterPro" id="IPR001370">
    <property type="entry name" value="BIR_rpt"/>
</dbReference>
<dbReference type="Pfam" id="PF00653">
    <property type="entry name" value="BIR"/>
    <property type="match status" value="1"/>
</dbReference>
<dbReference type="EMBL" id="LNIX01000014">
    <property type="protein sequence ID" value="OXA46895.1"/>
    <property type="molecule type" value="Genomic_DNA"/>
</dbReference>
<organism evidence="1 2">
    <name type="scientific">Folsomia candida</name>
    <name type="common">Springtail</name>
    <dbReference type="NCBI Taxonomy" id="158441"/>
    <lineage>
        <taxon>Eukaryota</taxon>
        <taxon>Metazoa</taxon>
        <taxon>Ecdysozoa</taxon>
        <taxon>Arthropoda</taxon>
        <taxon>Hexapoda</taxon>
        <taxon>Collembola</taxon>
        <taxon>Entomobryomorpha</taxon>
        <taxon>Isotomoidea</taxon>
        <taxon>Isotomidae</taxon>
        <taxon>Proisotominae</taxon>
        <taxon>Folsomia</taxon>
    </lineage>
</organism>
<reference evidence="1 2" key="1">
    <citation type="submission" date="2015-12" db="EMBL/GenBank/DDBJ databases">
        <title>The genome of Folsomia candida.</title>
        <authorList>
            <person name="Faddeeva A."/>
            <person name="Derks M.F."/>
            <person name="Anvar Y."/>
            <person name="Smit S."/>
            <person name="Van Straalen N."/>
            <person name="Roelofs D."/>
        </authorList>
    </citation>
    <scope>NUCLEOTIDE SEQUENCE [LARGE SCALE GENOMIC DNA]</scope>
    <source>
        <strain evidence="1 2">VU population</strain>
        <tissue evidence="1">Whole body</tissue>
    </source>
</reference>
<dbReference type="GO" id="GO:0005737">
    <property type="term" value="C:cytoplasm"/>
    <property type="evidence" value="ECO:0007669"/>
    <property type="project" value="TreeGrafter"/>
</dbReference>
<dbReference type="SMART" id="SM00238">
    <property type="entry name" value="BIR"/>
    <property type="match status" value="1"/>
</dbReference>